<evidence type="ECO:0000256" key="2">
    <source>
        <dbReference type="RuleBase" id="RU003616"/>
    </source>
</evidence>
<evidence type="ECO:0000313" key="5">
    <source>
        <dbReference type="Proteomes" id="UP001597506"/>
    </source>
</evidence>
<comment type="caution">
    <text evidence="4">The sequence shown here is derived from an EMBL/GenBank/DDBJ whole genome shotgun (WGS) entry which is preliminary data.</text>
</comment>
<dbReference type="InterPro" id="IPR002068">
    <property type="entry name" value="A-crystallin/Hsp20_dom"/>
</dbReference>
<evidence type="ECO:0000259" key="3">
    <source>
        <dbReference type="PROSITE" id="PS01031"/>
    </source>
</evidence>
<name>A0ABW5RRN6_9BACI</name>
<dbReference type="SUPFAM" id="SSF49764">
    <property type="entry name" value="HSP20-like chaperones"/>
    <property type="match status" value="1"/>
</dbReference>
<dbReference type="InterPro" id="IPR008978">
    <property type="entry name" value="HSP20-like_chaperone"/>
</dbReference>
<organism evidence="4 5">
    <name type="scientific">Bacillus seohaeanensis</name>
    <dbReference type="NCBI Taxonomy" id="284580"/>
    <lineage>
        <taxon>Bacteria</taxon>
        <taxon>Bacillati</taxon>
        <taxon>Bacillota</taxon>
        <taxon>Bacilli</taxon>
        <taxon>Bacillales</taxon>
        <taxon>Bacillaceae</taxon>
        <taxon>Bacillus</taxon>
    </lineage>
</organism>
<evidence type="ECO:0000256" key="1">
    <source>
        <dbReference type="PROSITE-ProRule" id="PRU00285"/>
    </source>
</evidence>
<dbReference type="RefSeq" id="WP_377935081.1">
    <property type="nucleotide sequence ID" value="NZ_JBHUMF010000025.1"/>
</dbReference>
<accession>A0ABW5RRN6</accession>
<feature type="domain" description="SHSP" evidence="3">
    <location>
        <begin position="45"/>
        <end position="154"/>
    </location>
</feature>
<dbReference type="Gene3D" id="2.60.40.790">
    <property type="match status" value="1"/>
</dbReference>
<dbReference type="PROSITE" id="PS01031">
    <property type="entry name" value="SHSP"/>
    <property type="match status" value="1"/>
</dbReference>
<gene>
    <name evidence="4" type="ORF">ACFSUL_10305</name>
</gene>
<dbReference type="Pfam" id="PF00011">
    <property type="entry name" value="HSP20"/>
    <property type="match status" value="1"/>
</dbReference>
<dbReference type="EMBL" id="JBHUMF010000025">
    <property type="protein sequence ID" value="MFD2681137.1"/>
    <property type="molecule type" value="Genomic_DNA"/>
</dbReference>
<proteinExistence type="inferred from homology"/>
<comment type="similarity">
    <text evidence="1 2">Belongs to the small heat shock protein (HSP20) family.</text>
</comment>
<protein>
    <submittedName>
        <fullName evidence="4">Hsp20/alpha crystallin family protein</fullName>
    </submittedName>
</protein>
<evidence type="ECO:0000313" key="4">
    <source>
        <dbReference type="EMBL" id="MFD2681137.1"/>
    </source>
</evidence>
<dbReference type="Proteomes" id="UP001597506">
    <property type="component" value="Unassembled WGS sequence"/>
</dbReference>
<reference evidence="5" key="1">
    <citation type="journal article" date="2019" name="Int. J. Syst. Evol. Microbiol.">
        <title>The Global Catalogue of Microorganisms (GCM) 10K type strain sequencing project: providing services to taxonomists for standard genome sequencing and annotation.</title>
        <authorList>
            <consortium name="The Broad Institute Genomics Platform"/>
            <consortium name="The Broad Institute Genome Sequencing Center for Infectious Disease"/>
            <person name="Wu L."/>
            <person name="Ma J."/>
        </authorList>
    </citation>
    <scope>NUCLEOTIDE SEQUENCE [LARGE SCALE GENOMIC DNA]</scope>
    <source>
        <strain evidence="5">KCTC 3913</strain>
    </source>
</reference>
<dbReference type="PANTHER" id="PTHR11527">
    <property type="entry name" value="HEAT-SHOCK PROTEIN 20 FAMILY MEMBER"/>
    <property type="match status" value="1"/>
</dbReference>
<dbReference type="CDD" id="cd06464">
    <property type="entry name" value="ACD_sHsps-like"/>
    <property type="match status" value="1"/>
</dbReference>
<sequence>MNNNFSDDSSKKNGFGDLMNSMNEFFHERPAKGILQSIDSFFSSSHNPFGAFPVELEETKTHYIVEAQLPGVKKDAIDIDIYPQHITITVNNEEDFTEENEQNHSIKRRRSVQRSTRTIPFSTAIDDRNTKASYRDGLLTLKLTKLSGKKIEIE</sequence>
<keyword evidence="5" id="KW-1185">Reference proteome</keyword>
<dbReference type="InterPro" id="IPR031107">
    <property type="entry name" value="Small_HSP"/>
</dbReference>